<evidence type="ECO:0000256" key="1">
    <source>
        <dbReference type="SAM" id="MobiDB-lite"/>
    </source>
</evidence>
<proteinExistence type="predicted"/>
<feature type="region of interest" description="Disordered" evidence="1">
    <location>
        <begin position="821"/>
        <end position="940"/>
    </location>
</feature>
<feature type="region of interest" description="Disordered" evidence="1">
    <location>
        <begin position="704"/>
        <end position="736"/>
    </location>
</feature>
<dbReference type="STRING" id="92696.A0A4R0R8Y1"/>
<organism evidence="2 3">
    <name type="scientific">Steccherinum ochraceum</name>
    <dbReference type="NCBI Taxonomy" id="92696"/>
    <lineage>
        <taxon>Eukaryota</taxon>
        <taxon>Fungi</taxon>
        <taxon>Dikarya</taxon>
        <taxon>Basidiomycota</taxon>
        <taxon>Agaricomycotina</taxon>
        <taxon>Agaricomycetes</taxon>
        <taxon>Polyporales</taxon>
        <taxon>Steccherinaceae</taxon>
        <taxon>Steccherinum</taxon>
    </lineage>
</organism>
<dbReference type="EMBL" id="RWJN01000265">
    <property type="protein sequence ID" value="TCD63942.1"/>
    <property type="molecule type" value="Genomic_DNA"/>
</dbReference>
<dbReference type="AlphaFoldDB" id="A0A4R0R8Y1"/>
<feature type="compositionally biased region" description="Basic and acidic residues" evidence="1">
    <location>
        <begin position="996"/>
        <end position="1014"/>
    </location>
</feature>
<feature type="compositionally biased region" description="Basic and acidic residues" evidence="1">
    <location>
        <begin position="704"/>
        <end position="715"/>
    </location>
</feature>
<evidence type="ECO:0008006" key="4">
    <source>
        <dbReference type="Google" id="ProtNLM"/>
    </source>
</evidence>
<reference evidence="2 3" key="1">
    <citation type="submission" date="2018-11" db="EMBL/GenBank/DDBJ databases">
        <title>Genome assembly of Steccherinum ochraceum LE-BIN_3174, the white-rot fungus of the Steccherinaceae family (The Residual Polyporoid clade, Polyporales, Basidiomycota).</title>
        <authorList>
            <person name="Fedorova T.V."/>
            <person name="Glazunova O.A."/>
            <person name="Landesman E.O."/>
            <person name="Moiseenko K.V."/>
            <person name="Psurtseva N.V."/>
            <person name="Savinova O.S."/>
            <person name="Shakhova N.V."/>
            <person name="Tyazhelova T.V."/>
            <person name="Vasina D.V."/>
        </authorList>
    </citation>
    <scope>NUCLEOTIDE SEQUENCE [LARGE SCALE GENOMIC DNA]</scope>
    <source>
        <strain evidence="2 3">LE-BIN_3174</strain>
    </source>
</reference>
<dbReference type="PANTHER" id="PTHR11188">
    <property type="entry name" value="ARRESTIN DOMAIN CONTAINING PROTEIN"/>
    <property type="match status" value="1"/>
</dbReference>
<sequence>MAHQAMNASPYHPKVKTSIRLGDSLYVAGGVLTGKMQMECKADKGLGIGPIVVELFAIEELTSRDHSATSTFLHSRRVFQGPGLPPSNAVHPHPLIGEPPLPLDYYPARRGITTFLFRFSLPPSLPSAINFGNGLANVKYEIRASVGVAWKGERRLVTDKKQVDVVEQFEEDYTRGDPEGVIIGENGKMWVQGRLVGGILVAGQPACIELQVKNHSTKKNSGLSLTLTRELRLPHFPVSEKAPLRISDTLTSVSFRGQEYIIQPGTEGVANLVFDVPATARGVKGTERYGDEEDNRVTECLFEVRCIVGVKLSMGFGSRDIQLDIPVTVLHPRAMPELSELPPAEQYPPLSPSPYLQSQVPYMLPTSPDPYFSPPYHPGPPMSPMQEYVEQGHPGWLPSMQSPVLFHPAMSPPPLGPSAYYNIPPQALLPPPPLHAYPVRPSSAEPIPSHALYSMPSGLPVPPIQQPLLPLPMTNLPLSTRREEGKGERASRIAHHLRMSSRHRSVSPQAHRYPIPTALESQVTGLPGDPVPPSPREQVPLLHPAIPLPSPPMQLTIPTGLSMSSDVASPTPLHSPKQSYSVDPFSQVTLAKSERVETLERIAADAERKFTDMSNQVPGVMKVGLIDKEKTLPVPPVPSQKAGITSGLAASRPHAQSLFPPSGSLDQTPPTPMLAASLKPPRVGGGLSGLDALEARLLAEVGTRKVEQETARPDVRSVLPVSIPQPQADPANDSAISSLNLPGLGVDEMTKIGKASSAHSAGTYRGRSRERGHGVGKEPSDVTVTKENREKKRKKEKQSEVKDEEVYRLRKAAQGRISAWLDRIDLNAPASQPESRSATPEVKERHPVDETLGVSYGNSTPQPTAAEASVVHENAHTAEDVVAQPNPRSSGFMPMSTLRANRGEASPPKKPAKESPRPVKLPPNLQKHLSFYPPRPLDPEVRYDVRSARGGRGGKVTAVAAIWASATSADQAPSAVRPPAPPAKALKPAPTVVRPQSEKREARLKPAPTIERRVSPTFSNGDKATNAHTRRAKVAKATSVPAVVSSSLATPMLSSTASLARPPTLVTERTKYKAQLSSGLPGIRETATIVSPKPVVAAKGDTAFGQARLKELIRKYQGQANA</sequence>
<comment type="caution">
    <text evidence="2">The sequence shown here is derived from an EMBL/GenBank/DDBJ whole genome shotgun (WGS) entry which is preliminary data.</text>
</comment>
<feature type="region of interest" description="Disordered" evidence="1">
    <location>
        <begin position="754"/>
        <end position="805"/>
    </location>
</feature>
<gene>
    <name evidence="2" type="ORF">EIP91_004752</name>
</gene>
<keyword evidence="3" id="KW-1185">Reference proteome</keyword>
<dbReference type="Proteomes" id="UP000292702">
    <property type="component" value="Unassembled WGS sequence"/>
</dbReference>
<dbReference type="InterPro" id="IPR050357">
    <property type="entry name" value="Arrestin_domain-protein"/>
</dbReference>
<feature type="compositionally biased region" description="Basic and acidic residues" evidence="1">
    <location>
        <begin position="767"/>
        <end position="790"/>
    </location>
</feature>
<dbReference type="PANTHER" id="PTHR11188:SF17">
    <property type="entry name" value="FI21816P1"/>
    <property type="match status" value="1"/>
</dbReference>
<accession>A0A4R0R8Y1</accession>
<dbReference type="OrthoDB" id="298939at2759"/>
<feature type="compositionally biased region" description="Polar residues" evidence="1">
    <location>
        <begin position="1016"/>
        <end position="1027"/>
    </location>
</feature>
<evidence type="ECO:0000313" key="2">
    <source>
        <dbReference type="EMBL" id="TCD63942.1"/>
    </source>
</evidence>
<protein>
    <recommendedName>
        <fullName evidence="4">Arrestin-like N-terminal domain-containing protein</fullName>
    </recommendedName>
</protein>
<name>A0A4R0R8Y1_9APHY</name>
<evidence type="ECO:0000313" key="3">
    <source>
        <dbReference type="Proteomes" id="UP000292702"/>
    </source>
</evidence>
<feature type="region of interest" description="Disordered" evidence="1">
    <location>
        <begin position="968"/>
        <end position="1041"/>
    </location>
</feature>
<dbReference type="GO" id="GO:0005737">
    <property type="term" value="C:cytoplasm"/>
    <property type="evidence" value="ECO:0007669"/>
    <property type="project" value="TreeGrafter"/>
</dbReference>
<dbReference type="GO" id="GO:0015031">
    <property type="term" value="P:protein transport"/>
    <property type="evidence" value="ECO:0007669"/>
    <property type="project" value="TreeGrafter"/>
</dbReference>
<feature type="compositionally biased region" description="Polar residues" evidence="1">
    <location>
        <begin position="829"/>
        <end position="838"/>
    </location>
</feature>